<dbReference type="EMBL" id="AEXC02000321">
    <property type="protein sequence ID" value="KFH17322.1"/>
    <property type="molecule type" value="Genomic_DNA"/>
</dbReference>
<evidence type="ECO:0000256" key="1">
    <source>
        <dbReference type="SAM" id="Coils"/>
    </source>
</evidence>
<gene>
    <name evidence="2" type="ORF">TGMAS_232440B</name>
</gene>
<evidence type="ECO:0000313" key="2">
    <source>
        <dbReference type="EMBL" id="KFH17322.1"/>
    </source>
</evidence>
<evidence type="ECO:0000313" key="3">
    <source>
        <dbReference type="Proteomes" id="UP000028821"/>
    </source>
</evidence>
<dbReference type="Proteomes" id="UP000028821">
    <property type="component" value="Unassembled WGS sequence"/>
</dbReference>
<accession>A0A086QXJ0</accession>
<sequence length="72" mass="7913">VAAPVCEGDLEPCMKTLEEKLAAAKELQATKAARVEARRQELQRELEAIDARVAGVSEKREAESEDAEDTEE</sequence>
<reference evidence="2 3" key="1">
    <citation type="submission" date="2014-04" db="EMBL/GenBank/DDBJ databases">
        <authorList>
            <person name="Sibley D."/>
            <person name="Venepally P."/>
            <person name="Karamycheva S."/>
            <person name="Hadjithomas M."/>
            <person name="Khan A."/>
            <person name="Brunk B."/>
            <person name="Roos D."/>
            <person name="Caler E."/>
            <person name="Lorenzi H."/>
        </authorList>
    </citation>
    <scope>NUCLEOTIDE SEQUENCE [LARGE SCALE GENOMIC DNA]</scope>
    <source>
        <strain evidence="2 3">MAS</strain>
    </source>
</reference>
<protein>
    <submittedName>
        <fullName evidence="2">Brf1p family coiled coil protein</fullName>
    </submittedName>
</protein>
<dbReference type="VEuPathDB" id="ToxoDB:TGMAS_232440B"/>
<feature type="coiled-coil region" evidence="1">
    <location>
        <begin position="25"/>
        <end position="59"/>
    </location>
</feature>
<proteinExistence type="predicted"/>
<comment type="caution">
    <text evidence="2">The sequence shown here is derived from an EMBL/GenBank/DDBJ whole genome shotgun (WGS) entry which is preliminary data.</text>
</comment>
<name>A0A086QXJ0_TOXGO</name>
<organism evidence="2 3">
    <name type="scientific">Toxoplasma gondii MAS</name>
    <dbReference type="NCBI Taxonomy" id="943118"/>
    <lineage>
        <taxon>Eukaryota</taxon>
        <taxon>Sar</taxon>
        <taxon>Alveolata</taxon>
        <taxon>Apicomplexa</taxon>
        <taxon>Conoidasida</taxon>
        <taxon>Coccidia</taxon>
        <taxon>Eucoccidiorida</taxon>
        <taxon>Eimeriorina</taxon>
        <taxon>Sarcocystidae</taxon>
        <taxon>Toxoplasma</taxon>
    </lineage>
</organism>
<dbReference type="AlphaFoldDB" id="A0A086QXJ0"/>
<keyword evidence="1" id="KW-0175">Coiled coil</keyword>
<feature type="non-terminal residue" evidence="2">
    <location>
        <position position="1"/>
    </location>
</feature>